<sequence length="102" mass="11332">MLHMFVECAFFYLKSMEAEGAARLYGRSIEKQKFRYIPFVWEGDRKSYSSICKSLPYGAGVTIPKEDCIGHVTKRMGTALRKVKADYGGKKLADGKGIGGQG</sequence>
<evidence type="ECO:0000313" key="2">
    <source>
        <dbReference type="EMBL" id="KAK2555955.1"/>
    </source>
</evidence>
<comment type="caution">
    <text evidence="2">The sequence shown here is derived from an EMBL/GenBank/DDBJ whole genome shotgun (WGS) entry which is preliminary data.</text>
</comment>
<dbReference type="Pfam" id="PF20700">
    <property type="entry name" value="Mutator"/>
    <property type="match status" value="1"/>
</dbReference>
<accession>A0AAD9Q7W4</accession>
<protein>
    <recommendedName>
        <fullName evidence="1">Mutator-like transposase domain-containing protein</fullName>
    </recommendedName>
</protein>
<proteinExistence type="predicted"/>
<dbReference type="InterPro" id="IPR049012">
    <property type="entry name" value="Mutator_transp_dom"/>
</dbReference>
<gene>
    <name evidence="2" type="ORF">P5673_022236</name>
</gene>
<feature type="domain" description="Mutator-like transposase" evidence="1">
    <location>
        <begin position="13"/>
        <end position="85"/>
    </location>
</feature>
<dbReference type="AlphaFoldDB" id="A0AAD9Q7W4"/>
<name>A0AAD9Q7W4_ACRCE</name>
<dbReference type="Proteomes" id="UP001249851">
    <property type="component" value="Unassembled WGS sequence"/>
</dbReference>
<reference evidence="2" key="2">
    <citation type="journal article" date="2023" name="Science">
        <title>Genomic signatures of disease resistance in endangered staghorn corals.</title>
        <authorList>
            <person name="Vollmer S.V."/>
            <person name="Selwyn J.D."/>
            <person name="Despard B.A."/>
            <person name="Roesel C.L."/>
        </authorList>
    </citation>
    <scope>NUCLEOTIDE SEQUENCE</scope>
    <source>
        <strain evidence="2">K2</strain>
    </source>
</reference>
<evidence type="ECO:0000259" key="1">
    <source>
        <dbReference type="Pfam" id="PF20700"/>
    </source>
</evidence>
<evidence type="ECO:0000313" key="3">
    <source>
        <dbReference type="Proteomes" id="UP001249851"/>
    </source>
</evidence>
<dbReference type="EMBL" id="JARQWQ010000059">
    <property type="protein sequence ID" value="KAK2555955.1"/>
    <property type="molecule type" value="Genomic_DNA"/>
</dbReference>
<organism evidence="2 3">
    <name type="scientific">Acropora cervicornis</name>
    <name type="common">Staghorn coral</name>
    <dbReference type="NCBI Taxonomy" id="6130"/>
    <lineage>
        <taxon>Eukaryota</taxon>
        <taxon>Metazoa</taxon>
        <taxon>Cnidaria</taxon>
        <taxon>Anthozoa</taxon>
        <taxon>Hexacorallia</taxon>
        <taxon>Scleractinia</taxon>
        <taxon>Astrocoeniina</taxon>
        <taxon>Acroporidae</taxon>
        <taxon>Acropora</taxon>
    </lineage>
</organism>
<reference evidence="2" key="1">
    <citation type="journal article" date="2023" name="G3 (Bethesda)">
        <title>Whole genome assembly and annotation of the endangered Caribbean coral Acropora cervicornis.</title>
        <authorList>
            <person name="Selwyn J.D."/>
            <person name="Vollmer S.V."/>
        </authorList>
    </citation>
    <scope>NUCLEOTIDE SEQUENCE</scope>
    <source>
        <strain evidence="2">K2</strain>
    </source>
</reference>
<keyword evidence="3" id="KW-1185">Reference proteome</keyword>